<dbReference type="InterPro" id="IPR041206">
    <property type="entry name" value="HEPN/RES_NTD1"/>
</dbReference>
<evidence type="ECO:0000313" key="4">
    <source>
        <dbReference type="Proteomes" id="UP001060330"/>
    </source>
</evidence>
<dbReference type="InterPro" id="IPR014914">
    <property type="entry name" value="RES_dom"/>
</dbReference>
<evidence type="ECO:0000313" key="3">
    <source>
        <dbReference type="EMBL" id="UVR58484.1"/>
    </source>
</evidence>
<dbReference type="AlphaFoldDB" id="A0AAQ2NI94"/>
<organism evidence="3 4">
    <name type="scientific">Bacteroides fragilis</name>
    <dbReference type="NCBI Taxonomy" id="817"/>
    <lineage>
        <taxon>Bacteria</taxon>
        <taxon>Pseudomonadati</taxon>
        <taxon>Bacteroidota</taxon>
        <taxon>Bacteroidia</taxon>
        <taxon>Bacteroidales</taxon>
        <taxon>Bacteroidaceae</taxon>
        <taxon>Bacteroides</taxon>
    </lineage>
</organism>
<dbReference type="RefSeq" id="WP_008659135.1">
    <property type="nucleotide sequence ID" value="NZ_CABKOU010000002.1"/>
</dbReference>
<dbReference type="EMBL" id="CP103216">
    <property type="protein sequence ID" value="UVR58484.1"/>
    <property type="molecule type" value="Genomic_DNA"/>
</dbReference>
<feature type="domain" description="HEPN/RES N-terminal" evidence="2">
    <location>
        <begin position="43"/>
        <end position="184"/>
    </location>
</feature>
<proteinExistence type="predicted"/>
<accession>A0AAQ2NI94</accession>
<dbReference type="Pfam" id="PF08808">
    <property type="entry name" value="RES"/>
    <property type="match status" value="1"/>
</dbReference>
<name>A0AAQ2NI94_BACFG</name>
<dbReference type="Pfam" id="PF18870">
    <property type="entry name" value="HEPN_RES_NTD1"/>
    <property type="match status" value="1"/>
</dbReference>
<sequence length="400" mass="46453">MGRIKQDWIESQERGYSLPELKEKYVCANHFDDSYLKQYINKNSISGTCSYCGKKKKVIDLNHLMGYIVDKIMSYYGNPSDEGLYLASSFFDDDKERIPGFQRVGCYVTPSFAHNYESTKELFYDINLTTDSEVLDNDMESCFINDEWIQHTPYMMSESQELSFMWKTFQRMVKHEQRFTFFKRPEFTGEEVSNDNGLMDILTELGAKITAHNLYSNISAGTELYRCRFINEGETVNKFDEITSSPDNKAKQSRMSPAGISMFYGAFDKKTAIVESSPDGEGTGKYVIGKFNLKKNLIVLDLTKLPKPSFWIGKDWEGIEFLHSFNREITKRIERDDRIHIDYIPSQVFTEYLRYIHRLPNGKKIDGIIYKSSLKSTDNNIVLFYNQRSSSDVLELVEIT</sequence>
<gene>
    <name evidence="3" type="ORF">NXX45_10715</name>
</gene>
<reference evidence="3" key="1">
    <citation type="submission" date="2022-08" db="EMBL/GenBank/DDBJ databases">
        <title>Genome Sequencing of Bacteroides fragilis Group Isolates with Nanopore Technology.</title>
        <authorList>
            <person name="Tisza M.J."/>
            <person name="Smith D."/>
            <person name="Dekker J.P."/>
        </authorList>
    </citation>
    <scope>NUCLEOTIDE SEQUENCE</scope>
    <source>
        <strain evidence="3">BFG-70</strain>
    </source>
</reference>
<dbReference type="Proteomes" id="UP001060330">
    <property type="component" value="Chromosome"/>
</dbReference>
<protein>
    <submittedName>
        <fullName evidence="3">HEPN-associated N-terminal domain-containing protein</fullName>
    </submittedName>
</protein>
<evidence type="ECO:0000259" key="1">
    <source>
        <dbReference type="Pfam" id="PF08808"/>
    </source>
</evidence>
<feature type="domain" description="RES" evidence="1">
    <location>
        <begin position="243"/>
        <end position="386"/>
    </location>
</feature>
<evidence type="ECO:0000259" key="2">
    <source>
        <dbReference type="Pfam" id="PF18870"/>
    </source>
</evidence>